<name>A0A510V493_9CELL</name>
<evidence type="ECO:0000313" key="2">
    <source>
        <dbReference type="EMBL" id="GEK21688.1"/>
    </source>
</evidence>
<proteinExistence type="predicted"/>
<evidence type="ECO:0000313" key="3">
    <source>
        <dbReference type="Proteomes" id="UP000321118"/>
    </source>
</evidence>
<dbReference type="SUPFAM" id="SSF53850">
    <property type="entry name" value="Periplasmic binding protein-like II"/>
    <property type="match status" value="1"/>
</dbReference>
<dbReference type="PROSITE" id="PS51257">
    <property type="entry name" value="PROKAR_LIPOPROTEIN"/>
    <property type="match status" value="1"/>
</dbReference>
<feature type="signal peptide" evidence="1">
    <location>
        <begin position="1"/>
        <end position="24"/>
    </location>
</feature>
<keyword evidence="1" id="KW-0732">Signal</keyword>
<dbReference type="PANTHER" id="PTHR43649">
    <property type="entry name" value="ARABINOSE-BINDING PROTEIN-RELATED"/>
    <property type="match status" value="1"/>
</dbReference>
<dbReference type="Proteomes" id="UP000321118">
    <property type="component" value="Unassembled WGS sequence"/>
</dbReference>
<reference evidence="2 3" key="1">
    <citation type="submission" date="2019-07" db="EMBL/GenBank/DDBJ databases">
        <title>Whole genome shotgun sequence of Cellulomonas xylanilytica NBRC 101102.</title>
        <authorList>
            <person name="Hosoyama A."/>
            <person name="Uohara A."/>
            <person name="Ohji S."/>
            <person name="Ichikawa N."/>
        </authorList>
    </citation>
    <scope>NUCLEOTIDE SEQUENCE [LARGE SCALE GENOMIC DNA]</scope>
    <source>
        <strain evidence="2 3">NBRC 101102</strain>
    </source>
</reference>
<dbReference type="Gene3D" id="3.40.190.10">
    <property type="entry name" value="Periplasmic binding protein-like II"/>
    <property type="match status" value="1"/>
</dbReference>
<comment type="caution">
    <text evidence="2">The sequence shown here is derived from an EMBL/GenBank/DDBJ whole genome shotgun (WGS) entry which is preliminary data.</text>
</comment>
<dbReference type="InterPro" id="IPR006059">
    <property type="entry name" value="SBP"/>
</dbReference>
<feature type="chain" id="PRO_5039203194" evidence="1">
    <location>
        <begin position="25"/>
        <end position="433"/>
    </location>
</feature>
<dbReference type="RefSeq" id="WP_246125246.1">
    <property type="nucleotide sequence ID" value="NZ_BJUB01000006.1"/>
</dbReference>
<gene>
    <name evidence="2" type="primary">cebE</name>
    <name evidence="2" type="ORF">CXY01_22080</name>
</gene>
<dbReference type="PANTHER" id="PTHR43649:SF32">
    <property type="entry name" value="SUGAR BINDING SECRETED PROTEIN"/>
    <property type="match status" value="1"/>
</dbReference>
<evidence type="ECO:0000256" key="1">
    <source>
        <dbReference type="SAM" id="SignalP"/>
    </source>
</evidence>
<dbReference type="InterPro" id="IPR050490">
    <property type="entry name" value="Bact_solute-bd_prot1"/>
</dbReference>
<dbReference type="EMBL" id="BJUB01000006">
    <property type="protein sequence ID" value="GEK21688.1"/>
    <property type="molecule type" value="Genomic_DNA"/>
</dbReference>
<dbReference type="AlphaFoldDB" id="A0A510V493"/>
<protein>
    <submittedName>
        <fullName evidence="2">Sugar ABC transporter substrate-binding protein</fullName>
    </submittedName>
</protein>
<dbReference type="Pfam" id="PF13416">
    <property type="entry name" value="SBP_bac_8"/>
    <property type="match status" value="1"/>
</dbReference>
<accession>A0A510V493</accession>
<sequence length="433" mass="45809">MRKTTSKMWAAAAGVTGIALLATACSGNADTPSDEGSEGGSENITLTLGTFNEPGYTDEMFAAYEAENPGITIENKKAATSNEARDNLNTRLASGSGASDVEMIEIDWLPELMQYPDKFVDLTDPELEGRWLDWKVEQATTPDGILLGYGTDIGPQAIAFRGDLLAAAGLPSTREEVAAALGGADATWEDYFAFGKQYTEATGKPFFDAAGAIYQGMINQVKNAYEEEDGTIIAAENPEVKAIYEAVTTASVTDNLSAHLGQWSDDWTASFQTDGFATMLAPGWMLGVIEGNSAGVTGWDIADVFPGGAGNWGGSFMTVPAQSKHQEEAKKFAAWLTAPEQQLQAYKNKGTFPSQTEALASDELLSSTNAFFNDAPAGQILANRAEGIVAPFKGPNYFAVNDAMQSALTEVDVNGGDAAAQWDTFVAAVNALG</sequence>
<organism evidence="2 3">
    <name type="scientific">Cellulomonas xylanilytica</name>
    <dbReference type="NCBI Taxonomy" id="233583"/>
    <lineage>
        <taxon>Bacteria</taxon>
        <taxon>Bacillati</taxon>
        <taxon>Actinomycetota</taxon>
        <taxon>Actinomycetes</taxon>
        <taxon>Micrococcales</taxon>
        <taxon>Cellulomonadaceae</taxon>
        <taxon>Cellulomonas</taxon>
    </lineage>
</organism>
<keyword evidence="3" id="KW-1185">Reference proteome</keyword>